<accession>A0ABS1M7N2</accession>
<dbReference type="InterPro" id="IPR015797">
    <property type="entry name" value="NUDIX_hydrolase-like_dom_sf"/>
</dbReference>
<feature type="region of interest" description="Disordered" evidence="1">
    <location>
        <begin position="26"/>
        <end position="61"/>
    </location>
</feature>
<protein>
    <submittedName>
        <fullName evidence="3">NUDIX domain-containing protein</fullName>
    </submittedName>
</protein>
<comment type="caution">
    <text evidence="3">The sequence shown here is derived from an EMBL/GenBank/DDBJ whole genome shotgun (WGS) entry which is preliminary data.</text>
</comment>
<dbReference type="Gene3D" id="3.90.79.10">
    <property type="entry name" value="Nucleoside Triphosphate Pyrophosphohydrolase"/>
    <property type="match status" value="1"/>
</dbReference>
<evidence type="ECO:0000313" key="4">
    <source>
        <dbReference type="Proteomes" id="UP000602198"/>
    </source>
</evidence>
<dbReference type="InterPro" id="IPR000086">
    <property type="entry name" value="NUDIX_hydrolase_dom"/>
</dbReference>
<dbReference type="SUPFAM" id="SSF55811">
    <property type="entry name" value="Nudix"/>
    <property type="match status" value="1"/>
</dbReference>
<name>A0ABS1M7N2_9NOCA</name>
<evidence type="ECO:0000256" key="1">
    <source>
        <dbReference type="SAM" id="MobiDB-lite"/>
    </source>
</evidence>
<dbReference type="EMBL" id="JAERRJ010000007">
    <property type="protein sequence ID" value="MBL1076591.1"/>
    <property type="molecule type" value="Genomic_DNA"/>
</dbReference>
<evidence type="ECO:0000259" key="2">
    <source>
        <dbReference type="Pfam" id="PF00293"/>
    </source>
</evidence>
<dbReference type="Proteomes" id="UP000602198">
    <property type="component" value="Unassembled WGS sequence"/>
</dbReference>
<keyword evidence="4" id="KW-1185">Reference proteome</keyword>
<feature type="domain" description="Nudix hydrolase" evidence="2">
    <location>
        <begin position="4"/>
        <end position="36"/>
    </location>
</feature>
<proteinExistence type="predicted"/>
<sequence>MVREDAVLLIRRAPGVFLAGRWELPGGGIEPGELPEPRCDSFSPVSPARELRSRPRPVVRR</sequence>
<dbReference type="Pfam" id="PF00293">
    <property type="entry name" value="NUDIX"/>
    <property type="match status" value="1"/>
</dbReference>
<evidence type="ECO:0000313" key="3">
    <source>
        <dbReference type="EMBL" id="MBL1076591.1"/>
    </source>
</evidence>
<organism evidence="3 4">
    <name type="scientific">Nocardia acididurans</name>
    <dbReference type="NCBI Taxonomy" id="2802282"/>
    <lineage>
        <taxon>Bacteria</taxon>
        <taxon>Bacillati</taxon>
        <taxon>Actinomycetota</taxon>
        <taxon>Actinomycetes</taxon>
        <taxon>Mycobacteriales</taxon>
        <taxon>Nocardiaceae</taxon>
        <taxon>Nocardia</taxon>
    </lineage>
</organism>
<gene>
    <name evidence="3" type="ORF">JK358_19515</name>
</gene>
<reference evidence="3 4" key="1">
    <citation type="submission" date="2021-01" db="EMBL/GenBank/DDBJ databases">
        <title>WGS of actinomycetes isolated from Thailand.</title>
        <authorList>
            <person name="Thawai C."/>
        </authorList>
    </citation>
    <scope>NUCLEOTIDE SEQUENCE [LARGE SCALE GENOMIC DNA]</scope>
    <source>
        <strain evidence="3 4">LPG 2</strain>
    </source>
</reference>